<keyword evidence="4" id="KW-1185">Reference proteome</keyword>
<keyword evidence="2" id="KW-0472">Membrane</keyword>
<protein>
    <submittedName>
        <fullName evidence="3">Uncharacterized protein</fullName>
    </submittedName>
</protein>
<comment type="caution">
    <text evidence="3">The sequence shown here is derived from an EMBL/GenBank/DDBJ whole genome shotgun (WGS) entry which is preliminary data.</text>
</comment>
<name>A0A3R7PYU8_PENVA</name>
<gene>
    <name evidence="3" type="ORF">C7M84_018285</name>
</gene>
<feature type="region of interest" description="Disordered" evidence="1">
    <location>
        <begin position="1"/>
        <end position="30"/>
    </location>
</feature>
<feature type="region of interest" description="Disordered" evidence="1">
    <location>
        <begin position="76"/>
        <end position="107"/>
    </location>
</feature>
<reference evidence="3 4" key="2">
    <citation type="submission" date="2019-01" db="EMBL/GenBank/DDBJ databases">
        <title>The decoding of complex shrimp genome reveals the adaptation for benthos swimmer, frequently molting mechanism and breeding impact on genome.</title>
        <authorList>
            <person name="Sun Y."/>
            <person name="Gao Y."/>
            <person name="Yu Y."/>
        </authorList>
    </citation>
    <scope>NUCLEOTIDE SEQUENCE [LARGE SCALE GENOMIC DNA]</scope>
    <source>
        <tissue evidence="3">Muscle</tissue>
    </source>
</reference>
<sequence>MCAPSSFSPSSFPLPSSLSRHSSPTSPTLFPLSPLSLPLLPLSPTPPFPHFPPFPPLPPLFPHFLPIPPFPHFPPLPPPLPTPPPTSPLSPTSPPSPLTPLPPLLPLPPPSPPPLSPTFPPPHPPAATEFRNRNRAEASSPPFLAFLSMPNFVHIQSCNIDMASGLGSLWVSFGVSFGDCLFSFISSLYLLLLSPFSIYLLPSPLFISLSFPFSSPFITFFPSLILSFLLLSLSSISTLFQGVFFSLSSPFPLSFFLPFLLPQYSRRLPIFTDCLFSFPFSSLTSPLSPFFLHPLSSASISSLMFFPGRLSSVFFFLSLPSPFILLLPSPLFFCQYEPHDSPYFYRLSSSVAVVGYMRFIPLSLVTYQENTAAPPQGTLVKKLGGGEGGTRNGLLRWVFFLLASVHM</sequence>
<dbReference type="STRING" id="6689.A0A3R7PYU8"/>
<evidence type="ECO:0000313" key="3">
    <source>
        <dbReference type="EMBL" id="ROT63809.1"/>
    </source>
</evidence>
<evidence type="ECO:0000256" key="1">
    <source>
        <dbReference type="SAM" id="MobiDB-lite"/>
    </source>
</evidence>
<feature type="transmembrane region" description="Helical" evidence="2">
    <location>
        <begin position="312"/>
        <end position="333"/>
    </location>
</feature>
<feature type="transmembrane region" description="Helical" evidence="2">
    <location>
        <begin position="181"/>
        <end position="201"/>
    </location>
</feature>
<evidence type="ECO:0000313" key="4">
    <source>
        <dbReference type="Proteomes" id="UP000283509"/>
    </source>
</evidence>
<dbReference type="EMBL" id="QCYY01003375">
    <property type="protein sequence ID" value="ROT63809.1"/>
    <property type="molecule type" value="Genomic_DNA"/>
</dbReference>
<feature type="transmembrane region" description="Helical" evidence="2">
    <location>
        <begin position="239"/>
        <end position="261"/>
    </location>
</feature>
<accession>A0A3R7PYU8</accession>
<keyword evidence="2" id="KW-1133">Transmembrane helix</keyword>
<organism evidence="3 4">
    <name type="scientific">Penaeus vannamei</name>
    <name type="common">Whiteleg shrimp</name>
    <name type="synonym">Litopenaeus vannamei</name>
    <dbReference type="NCBI Taxonomy" id="6689"/>
    <lineage>
        <taxon>Eukaryota</taxon>
        <taxon>Metazoa</taxon>
        <taxon>Ecdysozoa</taxon>
        <taxon>Arthropoda</taxon>
        <taxon>Crustacea</taxon>
        <taxon>Multicrustacea</taxon>
        <taxon>Malacostraca</taxon>
        <taxon>Eumalacostraca</taxon>
        <taxon>Eucarida</taxon>
        <taxon>Decapoda</taxon>
        <taxon>Dendrobranchiata</taxon>
        <taxon>Penaeoidea</taxon>
        <taxon>Penaeidae</taxon>
        <taxon>Penaeus</taxon>
    </lineage>
</organism>
<feature type="non-terminal residue" evidence="3">
    <location>
        <position position="407"/>
    </location>
</feature>
<feature type="transmembrane region" description="Helical" evidence="2">
    <location>
        <begin position="213"/>
        <end position="233"/>
    </location>
</feature>
<proteinExistence type="predicted"/>
<evidence type="ECO:0000256" key="2">
    <source>
        <dbReference type="SAM" id="Phobius"/>
    </source>
</evidence>
<dbReference type="AlphaFoldDB" id="A0A3R7PYU8"/>
<dbReference type="Proteomes" id="UP000283509">
    <property type="component" value="Unassembled WGS sequence"/>
</dbReference>
<reference evidence="3 4" key="1">
    <citation type="submission" date="2018-04" db="EMBL/GenBank/DDBJ databases">
        <authorList>
            <person name="Zhang X."/>
            <person name="Yuan J."/>
            <person name="Li F."/>
            <person name="Xiang J."/>
        </authorList>
    </citation>
    <scope>NUCLEOTIDE SEQUENCE [LARGE SCALE GENOMIC DNA]</scope>
    <source>
        <tissue evidence="3">Muscle</tissue>
    </source>
</reference>
<keyword evidence="2" id="KW-0812">Transmembrane</keyword>